<name>A0ABD1Z4Z0_9MARC</name>
<evidence type="ECO:0000313" key="4">
    <source>
        <dbReference type="EMBL" id="KAL2642839.1"/>
    </source>
</evidence>
<evidence type="ECO:0000259" key="3">
    <source>
        <dbReference type="PROSITE" id="PS50089"/>
    </source>
</evidence>
<gene>
    <name evidence="4" type="ORF">R1flu_010426</name>
</gene>
<dbReference type="SUPFAM" id="SSF90257">
    <property type="entry name" value="Myosin rod fragments"/>
    <property type="match status" value="1"/>
</dbReference>
<feature type="domain" description="RING-type" evidence="3">
    <location>
        <begin position="174"/>
        <end position="213"/>
    </location>
</feature>
<evidence type="ECO:0000313" key="5">
    <source>
        <dbReference type="Proteomes" id="UP001605036"/>
    </source>
</evidence>
<proteinExistence type="predicted"/>
<dbReference type="InterPro" id="IPR001841">
    <property type="entry name" value="Znf_RING"/>
</dbReference>
<dbReference type="Gene3D" id="3.30.40.10">
    <property type="entry name" value="Zinc/RING finger domain, C3HC4 (zinc finger)"/>
    <property type="match status" value="1"/>
</dbReference>
<accession>A0ABD1Z4Z0</accession>
<dbReference type="PROSITE" id="PS50089">
    <property type="entry name" value="ZF_RING_2"/>
    <property type="match status" value="1"/>
</dbReference>
<feature type="coiled-coil region" evidence="2">
    <location>
        <begin position="126"/>
        <end position="160"/>
    </location>
</feature>
<reference evidence="4 5" key="1">
    <citation type="submission" date="2024-09" db="EMBL/GenBank/DDBJ databases">
        <title>Chromosome-scale assembly of Riccia fluitans.</title>
        <authorList>
            <person name="Paukszto L."/>
            <person name="Sawicki J."/>
            <person name="Karawczyk K."/>
            <person name="Piernik-Szablinska J."/>
            <person name="Szczecinska M."/>
            <person name="Mazdziarz M."/>
        </authorList>
    </citation>
    <scope>NUCLEOTIDE SEQUENCE [LARGE SCALE GENOMIC DNA]</scope>
    <source>
        <strain evidence="4">Rf_01</strain>
        <tissue evidence="4">Aerial parts of the thallus</tissue>
    </source>
</reference>
<dbReference type="InterPro" id="IPR051728">
    <property type="entry name" value="RING-FYVE_E3_ubiquitin-ligase"/>
</dbReference>
<dbReference type="AlphaFoldDB" id="A0ABD1Z4Z0"/>
<dbReference type="InterPro" id="IPR013083">
    <property type="entry name" value="Znf_RING/FYVE/PHD"/>
</dbReference>
<keyword evidence="1" id="KW-0479">Metal-binding</keyword>
<keyword evidence="5" id="KW-1185">Reference proteome</keyword>
<comment type="caution">
    <text evidence="4">The sequence shown here is derived from an EMBL/GenBank/DDBJ whole genome shotgun (WGS) entry which is preliminary data.</text>
</comment>
<dbReference type="PANTHER" id="PTHR14879">
    <property type="entry name" value="CASPASE REGULATOR, RING FINGER DOMAIN-CONTAINING"/>
    <property type="match status" value="1"/>
</dbReference>
<dbReference type="Pfam" id="PF13920">
    <property type="entry name" value="zf-C3HC4_3"/>
    <property type="match status" value="1"/>
</dbReference>
<sequence>MNQNYGGLIQEAKPPFDIDVVKEAEIMERHFSKEAETVKELSTLRKEEHKVRGKQEQLLKAYEDLSGQFNETMKVLQRLQDQMNDLQSRLGDIQQQSTSLGHKTKDAETRLETIRLGGNVWRKFFLSDVTKAKDKYRKDMESQEAKRVKLETDFKVSEQNLKTELQSERAKLLCNICLDKPRDTMILPCTHFLYCHGCLLIHKKRNNTCPTCRGSMSALLHCHLSIS</sequence>
<protein>
    <recommendedName>
        <fullName evidence="3">RING-type domain-containing protein</fullName>
    </recommendedName>
</protein>
<dbReference type="GO" id="GO:0008270">
    <property type="term" value="F:zinc ion binding"/>
    <property type="evidence" value="ECO:0007669"/>
    <property type="project" value="UniProtKB-KW"/>
</dbReference>
<dbReference type="SUPFAM" id="SSF57850">
    <property type="entry name" value="RING/U-box"/>
    <property type="match status" value="1"/>
</dbReference>
<keyword evidence="1" id="KW-0863">Zinc-finger</keyword>
<dbReference type="Proteomes" id="UP001605036">
    <property type="component" value="Unassembled WGS sequence"/>
</dbReference>
<evidence type="ECO:0000256" key="1">
    <source>
        <dbReference type="PROSITE-ProRule" id="PRU00175"/>
    </source>
</evidence>
<organism evidence="4 5">
    <name type="scientific">Riccia fluitans</name>
    <dbReference type="NCBI Taxonomy" id="41844"/>
    <lineage>
        <taxon>Eukaryota</taxon>
        <taxon>Viridiplantae</taxon>
        <taxon>Streptophyta</taxon>
        <taxon>Embryophyta</taxon>
        <taxon>Marchantiophyta</taxon>
        <taxon>Marchantiopsida</taxon>
        <taxon>Marchantiidae</taxon>
        <taxon>Marchantiales</taxon>
        <taxon>Ricciaceae</taxon>
        <taxon>Riccia</taxon>
    </lineage>
</organism>
<evidence type="ECO:0000256" key="2">
    <source>
        <dbReference type="SAM" id="Coils"/>
    </source>
</evidence>
<keyword evidence="2" id="KW-0175">Coiled coil</keyword>
<dbReference type="SMART" id="SM00184">
    <property type="entry name" value="RING"/>
    <property type="match status" value="1"/>
</dbReference>
<dbReference type="EMBL" id="JBHFFA010000002">
    <property type="protein sequence ID" value="KAL2642839.1"/>
    <property type="molecule type" value="Genomic_DNA"/>
</dbReference>
<feature type="coiled-coil region" evidence="2">
    <location>
        <begin position="62"/>
        <end position="96"/>
    </location>
</feature>
<keyword evidence="1" id="KW-0862">Zinc</keyword>
<dbReference type="PANTHER" id="PTHR14879:SF5">
    <property type="entry name" value="RING-TYPE DOMAIN-CONTAINING PROTEIN"/>
    <property type="match status" value="1"/>
</dbReference>